<evidence type="ECO:0000313" key="1">
    <source>
        <dbReference type="EMBL" id="KOF66968.1"/>
    </source>
</evidence>
<dbReference type="EMBL" id="KQ427524">
    <property type="protein sequence ID" value="KOF66968.1"/>
    <property type="molecule type" value="Genomic_DNA"/>
</dbReference>
<dbReference type="InterPro" id="IPR011990">
    <property type="entry name" value="TPR-like_helical_dom_sf"/>
</dbReference>
<gene>
    <name evidence="1" type="ORF">OCBIM_22010811mg</name>
</gene>
<dbReference type="Gene3D" id="1.25.40.10">
    <property type="entry name" value="Tetratricopeptide repeat domain"/>
    <property type="match status" value="1"/>
</dbReference>
<name>A0A0L8FQN4_OCTBM</name>
<accession>A0A0L8FQN4</accession>
<reference evidence="1" key="1">
    <citation type="submission" date="2015-07" db="EMBL/GenBank/DDBJ databases">
        <title>MeaNS - Measles Nucleotide Surveillance Program.</title>
        <authorList>
            <person name="Tran T."/>
            <person name="Druce J."/>
        </authorList>
    </citation>
    <scope>NUCLEOTIDE SEQUENCE</scope>
    <source>
        <strain evidence="1">UCB-OBI-ISO-001</strain>
        <tissue evidence="1">Gonad</tissue>
    </source>
</reference>
<organism evidence="1">
    <name type="scientific">Octopus bimaculoides</name>
    <name type="common">California two-spotted octopus</name>
    <dbReference type="NCBI Taxonomy" id="37653"/>
    <lineage>
        <taxon>Eukaryota</taxon>
        <taxon>Metazoa</taxon>
        <taxon>Spiralia</taxon>
        <taxon>Lophotrochozoa</taxon>
        <taxon>Mollusca</taxon>
        <taxon>Cephalopoda</taxon>
        <taxon>Coleoidea</taxon>
        <taxon>Octopodiformes</taxon>
        <taxon>Octopoda</taxon>
        <taxon>Incirrata</taxon>
        <taxon>Octopodidae</taxon>
        <taxon>Octopus</taxon>
    </lineage>
</organism>
<dbReference type="AlphaFoldDB" id="A0A0L8FQN4"/>
<protein>
    <submittedName>
        <fullName evidence="1">Uncharacterized protein</fullName>
    </submittedName>
</protein>
<sequence length="66" mass="7760">MAEEEEQTETSEKTPLQCAEEAVNDLYDFRDHYFEKFSISKSHLKDEDVKKKMEECLELLSSKKGL</sequence>
<proteinExistence type="predicted"/>